<keyword evidence="2" id="KW-1185">Reference proteome</keyword>
<name>D8RC18_SELML</name>
<dbReference type="PANTHER" id="PTHR31509">
    <property type="entry name" value="BPS1-LIKE PROTEIN"/>
    <property type="match status" value="1"/>
</dbReference>
<dbReference type="Gramene" id="EFJ30055">
    <property type="protein sequence ID" value="EFJ30055"/>
    <property type="gene ID" value="SELMODRAFT_440489"/>
</dbReference>
<dbReference type="OMA" id="PQKFGWS"/>
<dbReference type="KEGG" id="smo:SELMODRAFT_440489"/>
<protein>
    <submittedName>
        <fullName evidence="1">Uncharacterized protein</fullName>
    </submittedName>
</protein>
<accession>D8RC18</accession>
<dbReference type="HOGENOM" id="CLU_720414_0_0_1"/>
<dbReference type="Proteomes" id="UP000001514">
    <property type="component" value="Unassembled WGS sequence"/>
</dbReference>
<sequence length="384" mass="42479">MSGAIPLPFSLFYRPIELGMIRRSCIMRTRNHHHYHGPSLFSTIGQALNFHNSPKHGLHHNAAAIQSDPRAAKFDVMLAERLSTLELALAPTKQRFSLAWMDQALVLVTTTISEAQSIIPGLECPLPEGDEQWVSEYLEDTCRLLDVLNTLRKVVGDLEHRLLLLHLAVSTLESGHGTRQERYAKARKALAEFTSPGGSSTTWIAVKSCCGVLREMLEQRPGFEKDLPHKARRSFLSALYAAKVVAVCVLGAVVALFSGSNATLGIAEWEIPDSFAWSPTLRALLELVRSSLQHKITRFSPLVVEFAALEVVVEELQAKLGGVTDFGEESESCSVIADGARKLAAVLKSAEEGLDRVRRDMDKLFHVIVCNRNSLLSYLRRSDS</sequence>
<dbReference type="EMBL" id="GL377576">
    <property type="protein sequence ID" value="EFJ30055.1"/>
    <property type="molecule type" value="Genomic_DNA"/>
</dbReference>
<dbReference type="eggNOG" id="ENOG502QPVM">
    <property type="taxonomic scope" value="Eukaryota"/>
</dbReference>
<dbReference type="AlphaFoldDB" id="D8RC18"/>
<gene>
    <name evidence="1" type="ORF">SELMODRAFT_440489</name>
</gene>
<evidence type="ECO:0000313" key="2">
    <source>
        <dbReference type="Proteomes" id="UP000001514"/>
    </source>
</evidence>
<dbReference type="STRING" id="88036.D8RC18"/>
<evidence type="ECO:0000313" key="1">
    <source>
        <dbReference type="EMBL" id="EFJ30055.1"/>
    </source>
</evidence>
<organism evidence="2">
    <name type="scientific">Selaginella moellendorffii</name>
    <name type="common">Spikemoss</name>
    <dbReference type="NCBI Taxonomy" id="88036"/>
    <lineage>
        <taxon>Eukaryota</taxon>
        <taxon>Viridiplantae</taxon>
        <taxon>Streptophyta</taxon>
        <taxon>Embryophyta</taxon>
        <taxon>Tracheophyta</taxon>
        <taxon>Lycopodiopsida</taxon>
        <taxon>Selaginellales</taxon>
        <taxon>Selaginellaceae</taxon>
        <taxon>Selaginella</taxon>
    </lineage>
</organism>
<dbReference type="InParanoid" id="D8RC18"/>
<proteinExistence type="predicted"/>
<reference evidence="1 2" key="1">
    <citation type="journal article" date="2011" name="Science">
        <title>The Selaginella genome identifies genetic changes associated with the evolution of vascular plants.</title>
        <authorList>
            <person name="Banks J.A."/>
            <person name="Nishiyama T."/>
            <person name="Hasebe M."/>
            <person name="Bowman J.L."/>
            <person name="Gribskov M."/>
            <person name="dePamphilis C."/>
            <person name="Albert V.A."/>
            <person name="Aono N."/>
            <person name="Aoyama T."/>
            <person name="Ambrose B.A."/>
            <person name="Ashton N.W."/>
            <person name="Axtell M.J."/>
            <person name="Barker E."/>
            <person name="Barker M.S."/>
            <person name="Bennetzen J.L."/>
            <person name="Bonawitz N.D."/>
            <person name="Chapple C."/>
            <person name="Cheng C."/>
            <person name="Correa L.G."/>
            <person name="Dacre M."/>
            <person name="DeBarry J."/>
            <person name="Dreyer I."/>
            <person name="Elias M."/>
            <person name="Engstrom E.M."/>
            <person name="Estelle M."/>
            <person name="Feng L."/>
            <person name="Finet C."/>
            <person name="Floyd S.K."/>
            <person name="Frommer W.B."/>
            <person name="Fujita T."/>
            <person name="Gramzow L."/>
            <person name="Gutensohn M."/>
            <person name="Harholt J."/>
            <person name="Hattori M."/>
            <person name="Heyl A."/>
            <person name="Hirai T."/>
            <person name="Hiwatashi Y."/>
            <person name="Ishikawa M."/>
            <person name="Iwata M."/>
            <person name="Karol K.G."/>
            <person name="Koehler B."/>
            <person name="Kolukisaoglu U."/>
            <person name="Kubo M."/>
            <person name="Kurata T."/>
            <person name="Lalonde S."/>
            <person name="Li K."/>
            <person name="Li Y."/>
            <person name="Litt A."/>
            <person name="Lyons E."/>
            <person name="Manning G."/>
            <person name="Maruyama T."/>
            <person name="Michael T.P."/>
            <person name="Mikami K."/>
            <person name="Miyazaki S."/>
            <person name="Morinaga S."/>
            <person name="Murata T."/>
            <person name="Mueller-Roeber B."/>
            <person name="Nelson D.R."/>
            <person name="Obara M."/>
            <person name="Oguri Y."/>
            <person name="Olmstead R.G."/>
            <person name="Onodera N."/>
            <person name="Petersen B.L."/>
            <person name="Pils B."/>
            <person name="Prigge M."/>
            <person name="Rensing S.A."/>
            <person name="Riano-Pachon D.M."/>
            <person name="Roberts A.W."/>
            <person name="Sato Y."/>
            <person name="Scheller H.V."/>
            <person name="Schulz B."/>
            <person name="Schulz C."/>
            <person name="Shakirov E.V."/>
            <person name="Shibagaki N."/>
            <person name="Shinohara N."/>
            <person name="Shippen D.E."/>
            <person name="Soerensen I."/>
            <person name="Sotooka R."/>
            <person name="Sugimoto N."/>
            <person name="Sugita M."/>
            <person name="Sumikawa N."/>
            <person name="Tanurdzic M."/>
            <person name="Theissen G."/>
            <person name="Ulvskov P."/>
            <person name="Wakazuki S."/>
            <person name="Weng J.K."/>
            <person name="Willats W.W."/>
            <person name="Wipf D."/>
            <person name="Wolf P.G."/>
            <person name="Yang L."/>
            <person name="Zimmer A.D."/>
            <person name="Zhu Q."/>
            <person name="Mitros T."/>
            <person name="Hellsten U."/>
            <person name="Loque D."/>
            <person name="Otillar R."/>
            <person name="Salamov A."/>
            <person name="Schmutz J."/>
            <person name="Shapiro H."/>
            <person name="Lindquist E."/>
            <person name="Lucas S."/>
            <person name="Rokhsar D."/>
            <person name="Grigoriev I.V."/>
        </authorList>
    </citation>
    <scope>NUCLEOTIDE SEQUENCE [LARGE SCALE GENOMIC DNA]</scope>
</reference>
<dbReference type="FunCoup" id="D8RC18">
    <property type="interactions" value="1756"/>
</dbReference>